<dbReference type="InterPro" id="IPR011129">
    <property type="entry name" value="CSD"/>
</dbReference>
<dbReference type="SMART" id="SM00357">
    <property type="entry name" value="CSP"/>
    <property type="match status" value="1"/>
</dbReference>
<feature type="non-terminal residue" evidence="3">
    <location>
        <position position="1"/>
    </location>
</feature>
<comment type="caution">
    <text evidence="3">The sequence shown here is derived from an EMBL/GenBank/DDBJ whole genome shotgun (WGS) entry which is preliminary data.</text>
</comment>
<name>A0AAE1AZJ7_9GAST</name>
<sequence length="581" mass="66110">PFAMPSGQPAPKMVICAPREVSLAKFYGNGGVGETTRFLARMERAWEFLHLDTEKEKISFLYEKIGEEVESEIDCHLEGKSATSQQILDILRKCYGEKRTVPALRRVFYNTKQRKDEGVRAFSHRLKEAFDAVTSRQRDNEIDLSPISELRDTFVENLRDRQTRRHLRGQLTSSPNATFNEIRLQAQKMEDDDDCDSEGGEERSVDPRQVTALSSEDEAGELLSKEVAKLTGLLIEQEHQRISQSRCDGDRPRPHAHRHNLGSSAGRAQRRTGAVCFRCCTQGHFARVCAQVPNSDFSVNSAFRTGIERRVTQGVTSQYQAHSRNISTDYEGRSDRKVIGSKFTGTVKWFNVKRGFGFITPDGTRVEIFVHHSSIVRNNPRKYLRSLGDGERVEFDVVEGSRYAANLDELNPRHHASRLGGNRQRRYKRCVGVVDYQSSDRPGGAGRKHLNDRTFSHSHDQDYQPRQPRSGVPYGSPKDYRHNTSGREDNRRGRHATVVTRNQSSRSATTSCVAGSPAVTNHRSNDQHQRRVTSREPMTLVSPSTLAQEYYHTLLPMLPDEQQPLREPRHMCRGPDRFGLY</sequence>
<evidence type="ECO:0000313" key="3">
    <source>
        <dbReference type="EMBL" id="KAK3796176.1"/>
    </source>
</evidence>
<keyword evidence="4" id="KW-1185">Reference proteome</keyword>
<evidence type="ECO:0000313" key="4">
    <source>
        <dbReference type="Proteomes" id="UP001283361"/>
    </source>
</evidence>
<feature type="compositionally biased region" description="Acidic residues" evidence="1">
    <location>
        <begin position="190"/>
        <end position="199"/>
    </location>
</feature>
<evidence type="ECO:0000256" key="1">
    <source>
        <dbReference type="SAM" id="MobiDB-lite"/>
    </source>
</evidence>
<feature type="compositionally biased region" description="Basic and acidic residues" evidence="1">
    <location>
        <begin position="478"/>
        <end position="491"/>
    </location>
</feature>
<feature type="domain" description="CSD" evidence="2">
    <location>
        <begin position="342"/>
        <end position="421"/>
    </location>
</feature>
<reference evidence="3" key="1">
    <citation type="journal article" date="2023" name="G3 (Bethesda)">
        <title>A reference genome for the long-term kleptoplast-retaining sea slug Elysia crispata morphotype clarki.</title>
        <authorList>
            <person name="Eastman K.E."/>
            <person name="Pendleton A.L."/>
            <person name="Shaikh M.A."/>
            <person name="Suttiyut T."/>
            <person name="Ogas R."/>
            <person name="Tomko P."/>
            <person name="Gavelis G."/>
            <person name="Widhalm J.R."/>
            <person name="Wisecaver J.H."/>
        </authorList>
    </citation>
    <scope>NUCLEOTIDE SEQUENCE</scope>
    <source>
        <strain evidence="3">ECLA1</strain>
    </source>
</reference>
<feature type="compositionally biased region" description="Basic and acidic residues" evidence="1">
    <location>
        <begin position="241"/>
        <end position="253"/>
    </location>
</feature>
<dbReference type="PROSITE" id="PS00352">
    <property type="entry name" value="CSD_1"/>
    <property type="match status" value="1"/>
</dbReference>
<accession>A0AAE1AZJ7</accession>
<protein>
    <recommendedName>
        <fullName evidence="2">CSD domain-containing protein</fullName>
    </recommendedName>
</protein>
<dbReference type="InterPro" id="IPR019844">
    <property type="entry name" value="CSD_CS"/>
</dbReference>
<dbReference type="GO" id="GO:0003676">
    <property type="term" value="F:nucleic acid binding"/>
    <property type="evidence" value="ECO:0007669"/>
    <property type="project" value="InterPro"/>
</dbReference>
<dbReference type="EMBL" id="JAWDGP010000914">
    <property type="protein sequence ID" value="KAK3796176.1"/>
    <property type="molecule type" value="Genomic_DNA"/>
</dbReference>
<feature type="region of interest" description="Disordered" evidence="1">
    <location>
        <begin position="434"/>
        <end position="536"/>
    </location>
</feature>
<dbReference type="Gene3D" id="2.40.50.140">
    <property type="entry name" value="Nucleic acid-binding proteins"/>
    <property type="match status" value="1"/>
</dbReference>
<organism evidence="3 4">
    <name type="scientific">Elysia crispata</name>
    <name type="common">lettuce slug</name>
    <dbReference type="NCBI Taxonomy" id="231223"/>
    <lineage>
        <taxon>Eukaryota</taxon>
        <taxon>Metazoa</taxon>
        <taxon>Spiralia</taxon>
        <taxon>Lophotrochozoa</taxon>
        <taxon>Mollusca</taxon>
        <taxon>Gastropoda</taxon>
        <taxon>Heterobranchia</taxon>
        <taxon>Euthyneura</taxon>
        <taxon>Panpulmonata</taxon>
        <taxon>Sacoglossa</taxon>
        <taxon>Placobranchoidea</taxon>
        <taxon>Plakobranchidae</taxon>
        <taxon>Elysia</taxon>
    </lineage>
</organism>
<dbReference type="PRINTS" id="PR00050">
    <property type="entry name" value="COLDSHOCK"/>
</dbReference>
<dbReference type="Pfam" id="PF00313">
    <property type="entry name" value="CSD"/>
    <property type="match status" value="1"/>
</dbReference>
<evidence type="ECO:0000259" key="2">
    <source>
        <dbReference type="PROSITE" id="PS51857"/>
    </source>
</evidence>
<dbReference type="AlphaFoldDB" id="A0AAE1AZJ7"/>
<dbReference type="PROSITE" id="PS51857">
    <property type="entry name" value="CSD_2"/>
    <property type="match status" value="1"/>
</dbReference>
<feature type="region of interest" description="Disordered" evidence="1">
    <location>
        <begin position="241"/>
        <end position="266"/>
    </location>
</feature>
<dbReference type="CDD" id="cd04458">
    <property type="entry name" value="CSP_CDS"/>
    <property type="match status" value="1"/>
</dbReference>
<dbReference type="InterPro" id="IPR050181">
    <property type="entry name" value="Cold_shock_domain"/>
</dbReference>
<feature type="compositionally biased region" description="Polar residues" evidence="1">
    <location>
        <begin position="499"/>
        <end position="522"/>
    </location>
</feature>
<dbReference type="InterPro" id="IPR012340">
    <property type="entry name" value="NA-bd_OB-fold"/>
</dbReference>
<dbReference type="Proteomes" id="UP001283361">
    <property type="component" value="Unassembled WGS sequence"/>
</dbReference>
<feature type="compositionally biased region" description="Basic and acidic residues" evidence="1">
    <location>
        <begin position="449"/>
        <end position="463"/>
    </location>
</feature>
<dbReference type="InterPro" id="IPR002059">
    <property type="entry name" value="CSP_DNA-bd"/>
</dbReference>
<dbReference type="SUPFAM" id="SSF50249">
    <property type="entry name" value="Nucleic acid-binding proteins"/>
    <property type="match status" value="1"/>
</dbReference>
<gene>
    <name evidence="3" type="ORF">RRG08_038365</name>
</gene>
<proteinExistence type="predicted"/>
<dbReference type="PANTHER" id="PTHR11544">
    <property type="entry name" value="COLD SHOCK DOMAIN CONTAINING PROTEINS"/>
    <property type="match status" value="1"/>
</dbReference>
<feature type="region of interest" description="Disordered" evidence="1">
    <location>
        <begin position="189"/>
        <end position="211"/>
    </location>
</feature>